<evidence type="ECO:0000256" key="5">
    <source>
        <dbReference type="PIRNR" id="PIRNR017302"/>
    </source>
</evidence>
<evidence type="ECO:0000256" key="2">
    <source>
        <dbReference type="ARBA" id="ARBA00018339"/>
    </source>
</evidence>
<dbReference type="AlphaFoldDB" id="A0A2S2Q234"/>
<dbReference type="GO" id="GO:0008097">
    <property type="term" value="F:5S rRNA binding"/>
    <property type="evidence" value="ECO:0007669"/>
    <property type="project" value="TreeGrafter"/>
</dbReference>
<keyword evidence="3 5" id="KW-0690">Ribosome biogenesis</keyword>
<dbReference type="GO" id="GO:0005730">
    <property type="term" value="C:nucleolus"/>
    <property type="evidence" value="ECO:0007669"/>
    <property type="project" value="UniProtKB-SubCell"/>
</dbReference>
<keyword evidence="6" id="KW-0175">Coiled coil</keyword>
<dbReference type="Proteomes" id="UP000694846">
    <property type="component" value="Unplaced"/>
</dbReference>
<dbReference type="PANTHER" id="PTHR14211:SF7">
    <property type="entry name" value="RIBOSOME BIOGENESIS PROTEIN NOP53"/>
    <property type="match status" value="1"/>
</dbReference>
<dbReference type="GeneID" id="112685057"/>
<evidence type="ECO:0000313" key="8">
    <source>
        <dbReference type="Proteomes" id="UP000694846"/>
    </source>
</evidence>
<evidence type="ECO:0000256" key="6">
    <source>
        <dbReference type="SAM" id="Coils"/>
    </source>
</evidence>
<dbReference type="PANTHER" id="PTHR14211">
    <property type="entry name" value="GLIOMA SUPPRESSOR CANDIDATE REGION GENE 2"/>
    <property type="match status" value="1"/>
</dbReference>
<proteinExistence type="inferred from homology"/>
<reference evidence="9" key="2">
    <citation type="submission" date="2025-04" db="UniProtKB">
        <authorList>
            <consortium name="RefSeq"/>
        </authorList>
    </citation>
    <scope>IDENTIFICATION</scope>
    <source>
        <tissue evidence="9">Whole body</tissue>
    </source>
</reference>
<dbReference type="GO" id="GO:0005654">
    <property type="term" value="C:nucleoplasm"/>
    <property type="evidence" value="ECO:0007669"/>
    <property type="project" value="UniProtKB-SubCell"/>
</dbReference>
<dbReference type="EMBL" id="GGMS01002546">
    <property type="protein sequence ID" value="MBY71749.1"/>
    <property type="molecule type" value="Transcribed_RNA"/>
</dbReference>
<evidence type="ECO:0000313" key="7">
    <source>
        <dbReference type="EMBL" id="MBY71749.1"/>
    </source>
</evidence>
<keyword evidence="8" id="KW-1185">Reference proteome</keyword>
<dbReference type="RefSeq" id="XP_025412609.1">
    <property type="nucleotide sequence ID" value="XM_025556824.1"/>
</dbReference>
<comment type="function">
    <text evidence="5">May play a role in ribosome biogenesis.</text>
</comment>
<reference evidence="7" key="1">
    <citation type="submission" date="2018-04" db="EMBL/GenBank/DDBJ databases">
        <title>Transcriptome assembly of Sipha flava.</title>
        <authorList>
            <person name="Scully E.D."/>
            <person name="Geib S.M."/>
            <person name="Palmer N.A."/>
            <person name="Koch K."/>
            <person name="Bradshaw J."/>
            <person name="Heng-Moss T."/>
            <person name="Sarath G."/>
        </authorList>
    </citation>
    <scope>NUCLEOTIDE SEQUENCE</scope>
</reference>
<gene>
    <name evidence="9" type="primary">LOC112685057</name>
    <name evidence="7" type="ORF">g.171430</name>
</gene>
<dbReference type="Pfam" id="PF07767">
    <property type="entry name" value="Nop53"/>
    <property type="match status" value="1"/>
</dbReference>
<evidence type="ECO:0000256" key="4">
    <source>
        <dbReference type="ARBA" id="ARBA00023242"/>
    </source>
</evidence>
<sequence>MKTKKKTGRRLKRDWRTKIDVTDVDTFLEEKRLKERIGDPFSDKKDEELFHIDTSGKKRKVQKPKKSLEAPLKCLSSLQSSSAIVPLSKRSVKKVNKNKKNEDFDKNIKPLKKTIIKKKDAKELNKILKSKVKMLQLKETSTKDVFNKDLWSSYREPGQKKEKLINNVIKWLPHEVLNHNAKILPKLSNKKMFHPNQRTCEADDMKCPHPGLSYNPTIEDHVSLLSNIAEKESALIKHEAHINRVTQSLFKQVSKDKHEKMIIEELTEGLPGFTNDSNIEVNEDTSEFKAINPPTTRDNKKTIKKRKIQRRLRNEERQRMNAKIEKKKISDLYRLRYINKELDELENSTNKKKVKRLQKRQMGNISTRRLGTNKFTESMDTFTLPKDLKGTLRETEPQGNIFKDCFESLQKRNILSVGKKQLRINKKKVQAFMDPKFKVTPSMLAEYNL</sequence>
<evidence type="ECO:0000313" key="9">
    <source>
        <dbReference type="RefSeq" id="XP_025412609.1"/>
    </source>
</evidence>
<keyword evidence="4 5" id="KW-0539">Nucleus</keyword>
<dbReference type="PIRSF" id="PIRSF017302">
    <property type="entry name" value="Gltscr2"/>
    <property type="match status" value="1"/>
</dbReference>
<dbReference type="OrthoDB" id="5072at2759"/>
<accession>A0A2S2Q234</accession>
<evidence type="ECO:0000256" key="1">
    <source>
        <dbReference type="ARBA" id="ARBA00008838"/>
    </source>
</evidence>
<organism evidence="7">
    <name type="scientific">Sipha flava</name>
    <name type="common">yellow sugarcane aphid</name>
    <dbReference type="NCBI Taxonomy" id="143950"/>
    <lineage>
        <taxon>Eukaryota</taxon>
        <taxon>Metazoa</taxon>
        <taxon>Ecdysozoa</taxon>
        <taxon>Arthropoda</taxon>
        <taxon>Hexapoda</taxon>
        <taxon>Insecta</taxon>
        <taxon>Pterygota</taxon>
        <taxon>Neoptera</taxon>
        <taxon>Paraneoptera</taxon>
        <taxon>Hemiptera</taxon>
        <taxon>Sternorrhyncha</taxon>
        <taxon>Aphidomorpha</taxon>
        <taxon>Aphidoidea</taxon>
        <taxon>Aphididae</taxon>
        <taxon>Sipha</taxon>
    </lineage>
</organism>
<comment type="similarity">
    <text evidence="1 5">Belongs to the NOP53 family.</text>
</comment>
<evidence type="ECO:0000256" key="3">
    <source>
        <dbReference type="ARBA" id="ARBA00022517"/>
    </source>
</evidence>
<dbReference type="GO" id="GO:0006364">
    <property type="term" value="P:rRNA processing"/>
    <property type="evidence" value="ECO:0007669"/>
    <property type="project" value="TreeGrafter"/>
</dbReference>
<name>A0A2S2Q234_9HEMI</name>
<protein>
    <recommendedName>
        <fullName evidence="2 5">Ribosome biogenesis protein NOP53</fullName>
    </recommendedName>
</protein>
<comment type="subcellular location">
    <subcellularLocation>
        <location evidence="5">Nucleus</location>
        <location evidence="5">Nucleolus</location>
    </subcellularLocation>
    <subcellularLocation>
        <location evidence="5">Nucleus</location>
        <location evidence="5">Nucleoplasm</location>
    </subcellularLocation>
</comment>
<dbReference type="InterPro" id="IPR011687">
    <property type="entry name" value="Nop53/GLTSCR2"/>
</dbReference>
<dbReference type="GO" id="GO:0000027">
    <property type="term" value="P:ribosomal large subunit assembly"/>
    <property type="evidence" value="ECO:0007669"/>
    <property type="project" value="UniProtKB-UniRule"/>
</dbReference>
<feature type="coiled-coil region" evidence="6">
    <location>
        <begin position="305"/>
        <end position="332"/>
    </location>
</feature>